<keyword evidence="1" id="KW-0732">Signal</keyword>
<feature type="signal peptide" evidence="1">
    <location>
        <begin position="1"/>
        <end position="21"/>
    </location>
</feature>
<name>A0ABU9EAH1_9BACT</name>
<sequence length="164" mass="17714">MILVRALLLLGLFAWGAPASAQPDDGLRFGLTLGGISTVGIVVEAFDRHGSTEVNVGTFGFRDLSLSAVRRHYLGAATARPTVGLGLWSVIGFDVEEGERTAASLVLRAPVGVEWRPADRHALTFDINLNRGLLIRRADPSDDTPVSRRLIPLPGIAYRWWDGG</sequence>
<dbReference type="EMBL" id="JBBHLI010000006">
    <property type="protein sequence ID" value="MEK9501546.1"/>
    <property type="molecule type" value="Genomic_DNA"/>
</dbReference>
<dbReference type="RefSeq" id="WP_405281573.1">
    <property type="nucleotide sequence ID" value="NZ_CP144380.1"/>
</dbReference>
<proteinExistence type="predicted"/>
<evidence type="ECO:0000313" key="2">
    <source>
        <dbReference type="EMBL" id="MEK9501546.1"/>
    </source>
</evidence>
<comment type="caution">
    <text evidence="2">The sequence shown here is derived from an EMBL/GenBank/DDBJ whole genome shotgun (WGS) entry which is preliminary data.</text>
</comment>
<keyword evidence="3" id="KW-1185">Reference proteome</keyword>
<feature type="chain" id="PRO_5047299915" evidence="1">
    <location>
        <begin position="22"/>
        <end position="164"/>
    </location>
</feature>
<organism evidence="2 3">
    <name type="scientific">Gaopeijia maritima</name>
    <dbReference type="NCBI Taxonomy" id="3119007"/>
    <lineage>
        <taxon>Bacteria</taxon>
        <taxon>Pseudomonadati</taxon>
        <taxon>Gemmatimonadota</taxon>
        <taxon>Longimicrobiia</taxon>
        <taxon>Gaopeijiales</taxon>
        <taxon>Gaopeijiaceae</taxon>
        <taxon>Gaopeijia</taxon>
    </lineage>
</organism>
<accession>A0ABU9EAH1</accession>
<protein>
    <submittedName>
        <fullName evidence="2">Uncharacterized protein</fullName>
    </submittedName>
</protein>
<gene>
    <name evidence="2" type="ORF">WI372_11200</name>
</gene>
<dbReference type="Proteomes" id="UP001484239">
    <property type="component" value="Unassembled WGS sequence"/>
</dbReference>
<evidence type="ECO:0000313" key="3">
    <source>
        <dbReference type="Proteomes" id="UP001484239"/>
    </source>
</evidence>
<reference evidence="2 3" key="1">
    <citation type="submission" date="2024-02" db="EMBL/GenBank/DDBJ databases">
        <title>A novel Gemmatimonadota bacterium.</title>
        <authorList>
            <person name="Du Z.-J."/>
            <person name="Ye Y.-Q."/>
        </authorList>
    </citation>
    <scope>NUCLEOTIDE SEQUENCE [LARGE SCALE GENOMIC DNA]</scope>
    <source>
        <strain evidence="2 3">DH-20</strain>
    </source>
</reference>
<evidence type="ECO:0000256" key="1">
    <source>
        <dbReference type="SAM" id="SignalP"/>
    </source>
</evidence>